<gene>
    <name evidence="2" type="ORF">C1I91_21145</name>
</gene>
<proteinExistence type="predicted"/>
<feature type="transmembrane region" description="Helical" evidence="1">
    <location>
        <begin position="34"/>
        <end position="56"/>
    </location>
</feature>
<dbReference type="Proteomes" id="UP000286268">
    <property type="component" value="Chromosome"/>
</dbReference>
<reference evidence="2 3" key="1">
    <citation type="submission" date="2018-01" db="EMBL/GenBank/DDBJ databases">
        <title>Genome Sequencing and Assembly of Anaerobacter polyendosporus strain CT4.</title>
        <authorList>
            <person name="Tachaapaikoon C."/>
            <person name="Sutheeworapong S."/>
            <person name="Jenjaroenpun P."/>
            <person name="Wongsurawat T."/>
            <person name="Nookeaw I."/>
            <person name="Cheawchanlertfa P."/>
            <person name="Kosugi A."/>
            <person name="Cheevadhanarak S."/>
            <person name="Ratanakhanokchai K."/>
        </authorList>
    </citation>
    <scope>NUCLEOTIDE SEQUENCE [LARGE SCALE GENOMIC DNA]</scope>
    <source>
        <strain evidence="2 3">CT4</strain>
    </source>
</reference>
<feature type="transmembrane region" description="Helical" evidence="1">
    <location>
        <begin position="329"/>
        <end position="347"/>
    </location>
</feature>
<organism evidence="2 3">
    <name type="scientific">Clostridium manihotivorum</name>
    <dbReference type="NCBI Taxonomy" id="2320868"/>
    <lineage>
        <taxon>Bacteria</taxon>
        <taxon>Bacillati</taxon>
        <taxon>Bacillota</taxon>
        <taxon>Clostridia</taxon>
        <taxon>Eubacteriales</taxon>
        <taxon>Clostridiaceae</taxon>
        <taxon>Clostridium</taxon>
    </lineage>
</organism>
<feature type="transmembrane region" description="Helical" evidence="1">
    <location>
        <begin position="298"/>
        <end position="317"/>
    </location>
</feature>
<feature type="transmembrane region" description="Helical" evidence="1">
    <location>
        <begin position="210"/>
        <end position="233"/>
    </location>
</feature>
<evidence type="ECO:0000256" key="1">
    <source>
        <dbReference type="SAM" id="Phobius"/>
    </source>
</evidence>
<dbReference type="EMBL" id="CP025746">
    <property type="protein sequence ID" value="QAA33934.1"/>
    <property type="molecule type" value="Genomic_DNA"/>
</dbReference>
<feature type="transmembrane region" description="Helical" evidence="1">
    <location>
        <begin position="263"/>
        <end position="286"/>
    </location>
</feature>
<protein>
    <recommendedName>
        <fullName evidence="4">Spore germination protein</fullName>
    </recommendedName>
</protein>
<dbReference type="AlphaFoldDB" id="A0A410DXV1"/>
<feature type="transmembrane region" description="Helical" evidence="1">
    <location>
        <begin position="135"/>
        <end position="158"/>
    </location>
</feature>
<evidence type="ECO:0000313" key="3">
    <source>
        <dbReference type="Proteomes" id="UP000286268"/>
    </source>
</evidence>
<keyword evidence="1" id="KW-0472">Membrane</keyword>
<accession>A0A410DXV1</accession>
<dbReference type="KEGG" id="cmah:C1I91_21145"/>
<keyword evidence="1" id="KW-1133">Transmembrane helix</keyword>
<keyword evidence="1" id="KW-0812">Transmembrane</keyword>
<sequence>MKSKYFYYYIVGHIFISMIVYYPNIQSKNIYNGFIFAIFIGYFISMFNSYCLINCYNIFTKKDLIFITKKLFSKYIGILIVSLQIITSFVTGIVIYIPLIIVIGSNIMPQTSRMYIAMFILFIYFTAFKNSERSILYSIGLFSLFSIVLIPIIFTVIIKGLDSRFIIGSITHSMKFPFFKMIVSAAYFFNGIESLSVYNTGLEKKSFKVAYLIYGVIGIPLSFLPILVPIGVWGPNAIQSLSFPILATADTVSLDLFIIERTLFLMLPLFISLQILGSTSYFYVANKLFRNTVTSRKVRGLFYTVVILFLLILPTIATDFESMLTVGTIWGYIWFAIICITCPILYYKSKRWVKNTQ</sequence>
<evidence type="ECO:0000313" key="2">
    <source>
        <dbReference type="EMBL" id="QAA33934.1"/>
    </source>
</evidence>
<feature type="transmembrane region" description="Helical" evidence="1">
    <location>
        <begin position="5"/>
        <end position="22"/>
    </location>
</feature>
<name>A0A410DXV1_9CLOT</name>
<feature type="transmembrane region" description="Helical" evidence="1">
    <location>
        <begin position="178"/>
        <end position="198"/>
    </location>
</feature>
<keyword evidence="3" id="KW-1185">Reference proteome</keyword>
<feature type="transmembrane region" description="Helical" evidence="1">
    <location>
        <begin position="76"/>
        <end position="104"/>
    </location>
</feature>
<feature type="transmembrane region" description="Helical" evidence="1">
    <location>
        <begin position="110"/>
        <end position="128"/>
    </location>
</feature>
<evidence type="ECO:0008006" key="4">
    <source>
        <dbReference type="Google" id="ProtNLM"/>
    </source>
</evidence>